<dbReference type="InterPro" id="IPR036028">
    <property type="entry name" value="SH3-like_dom_sf"/>
</dbReference>
<evidence type="ECO:0000313" key="4">
    <source>
        <dbReference type="Proteomes" id="UP001418804"/>
    </source>
</evidence>
<dbReference type="Pfam" id="PF08239">
    <property type="entry name" value="SH3_3"/>
    <property type="match status" value="4"/>
</dbReference>
<dbReference type="PANTHER" id="PTHR34408">
    <property type="entry name" value="FAMILY PROTEIN, PUTATIVE-RELATED"/>
    <property type="match status" value="1"/>
</dbReference>
<proteinExistence type="predicted"/>
<dbReference type="PANTHER" id="PTHR34408:SF1">
    <property type="entry name" value="GLYCOSYL HYDROLASE FAMILY 19 DOMAIN-CONTAINING PROTEIN HI_1415"/>
    <property type="match status" value="1"/>
</dbReference>
<sequence>MKKLMVGMALTATLATAVTPGFGSIGGNQEKAYAATVTYKVTASKLNVRSGAGTNYGIIGSVVKDQTLSVVSKSGSWYKINYNGRTGYVSSDYVQSSGTTAPPAESTTYTVTASTLNVRSGAGTNYASIGSVTKGQKLSVMSKSGSWYKINYNGRTGYVSSDYVQASGTTTAPTTSPAESTTYTVTASTLNVRSGAGTNYASIGSVTKGQKLSVVSKSGSWYKINYNGRTGYVSSDYVQASGTTTAPTTPPAESTTYTVTASTLNVRSGAGTNYASIGSVTKGQKLSVVSKSGSWYKINYNGRTGYVSSDYVQASATASPKLVVDSFKTLGNAQQVILVTADNYDTKSAKIQTFEKVDGKWKQVLTANGVLGQKGFALAKKEGDMESPTGKYTIGTAFGRYANPGTKLPYRKITSNDVWVDDSKSSLYNTWQQKPANGRWTSAENMDIPAYDYGFVINYNESRTPGKGSAIFFHVGTNYTAGCTATSKEQVVSILKWLNPEKNPVIIQSPVSELDKY</sequence>
<organism evidence="3 4">
    <name type="scientific">Priestia aryabhattai</name>
    <name type="common">Bacillus aryabhattai</name>
    <dbReference type="NCBI Taxonomy" id="412384"/>
    <lineage>
        <taxon>Bacteria</taxon>
        <taxon>Bacillati</taxon>
        <taxon>Bacillota</taxon>
        <taxon>Bacilli</taxon>
        <taxon>Bacillales</taxon>
        <taxon>Bacillaceae</taxon>
        <taxon>Priestia</taxon>
    </lineage>
</organism>
<accession>A0ABD5KN74</accession>
<reference evidence="3 4" key="2">
    <citation type="submission" date="2024-05" db="EMBL/GenBank/DDBJ databases">
        <authorList>
            <person name="Zheng X."/>
        </authorList>
    </citation>
    <scope>NUCLEOTIDE SEQUENCE [LARGE SCALE GENOMIC DNA]</scope>
    <source>
        <strain evidence="3 4">C4-10</strain>
    </source>
</reference>
<dbReference type="EMBL" id="JBDIVD010000001">
    <property type="protein sequence ID" value="MEN3151450.1"/>
    <property type="molecule type" value="Genomic_DNA"/>
</dbReference>
<reference evidence="3 4" key="1">
    <citation type="submission" date="2024-05" db="EMBL/GenBank/DDBJ databases">
        <title>The mechanism of isolation and screening of efficient mineral weathering bacteria priestia aryabhattai c4-10 with weathered biotite.</title>
        <authorList>
            <person name="Yang S."/>
        </authorList>
    </citation>
    <scope>NUCLEOTIDE SEQUENCE [LARGE SCALE GENOMIC DNA]</scope>
    <source>
        <strain evidence="3 4">C4-10</strain>
    </source>
</reference>
<dbReference type="RefSeq" id="WP_167387306.1">
    <property type="nucleotide sequence ID" value="NZ_CP129633.1"/>
</dbReference>
<keyword evidence="1" id="KW-0732">Signal</keyword>
<feature type="domain" description="SH3b" evidence="2">
    <location>
        <begin position="254"/>
        <end position="316"/>
    </location>
</feature>
<dbReference type="Gene3D" id="2.30.30.40">
    <property type="entry name" value="SH3 Domains"/>
    <property type="match status" value="4"/>
</dbReference>
<evidence type="ECO:0000256" key="1">
    <source>
        <dbReference type="SAM" id="SignalP"/>
    </source>
</evidence>
<feature type="chain" id="PRO_5044883179" evidence="1">
    <location>
        <begin position="18"/>
        <end position="517"/>
    </location>
</feature>
<gene>
    <name evidence="3" type="ORF">ABDD91_00995</name>
</gene>
<evidence type="ECO:0000313" key="3">
    <source>
        <dbReference type="EMBL" id="MEN3151450.1"/>
    </source>
</evidence>
<dbReference type="PROSITE" id="PS51781">
    <property type="entry name" value="SH3B"/>
    <property type="match status" value="4"/>
</dbReference>
<dbReference type="SUPFAM" id="SSF50044">
    <property type="entry name" value="SH3-domain"/>
    <property type="match status" value="4"/>
</dbReference>
<feature type="domain" description="SH3b" evidence="2">
    <location>
        <begin position="106"/>
        <end position="168"/>
    </location>
</feature>
<dbReference type="InterPro" id="IPR052354">
    <property type="entry name" value="Cell_Wall_Dynamics_Protein"/>
</dbReference>
<dbReference type="InterPro" id="IPR003646">
    <property type="entry name" value="SH3-like_bac-type"/>
</dbReference>
<feature type="domain" description="SH3b" evidence="2">
    <location>
        <begin position="180"/>
        <end position="242"/>
    </location>
</feature>
<evidence type="ECO:0000259" key="2">
    <source>
        <dbReference type="PROSITE" id="PS51781"/>
    </source>
</evidence>
<feature type="signal peptide" evidence="1">
    <location>
        <begin position="1"/>
        <end position="17"/>
    </location>
</feature>
<feature type="domain" description="SH3b" evidence="2">
    <location>
        <begin position="36"/>
        <end position="98"/>
    </location>
</feature>
<dbReference type="AlphaFoldDB" id="A0ABD5KN74"/>
<dbReference type="SMART" id="SM00287">
    <property type="entry name" value="SH3b"/>
    <property type="match status" value="4"/>
</dbReference>
<protein>
    <submittedName>
        <fullName evidence="3">SH3 domain-containing protein</fullName>
    </submittedName>
</protein>
<dbReference type="Proteomes" id="UP001418804">
    <property type="component" value="Unassembled WGS sequence"/>
</dbReference>
<comment type="caution">
    <text evidence="3">The sequence shown here is derived from an EMBL/GenBank/DDBJ whole genome shotgun (WGS) entry which is preliminary data.</text>
</comment>
<name>A0ABD5KN74_PRIAR</name>